<keyword evidence="8" id="KW-1185">Reference proteome</keyword>
<evidence type="ECO:0000256" key="4">
    <source>
        <dbReference type="ARBA" id="ARBA00022989"/>
    </source>
</evidence>
<comment type="subcellular location">
    <subcellularLocation>
        <location evidence="1">Cell membrane</location>
        <topology evidence="1">Multi-pass membrane protein</topology>
    </subcellularLocation>
</comment>
<keyword evidence="4" id="KW-1133">Transmembrane helix</keyword>
<dbReference type="EMBL" id="AP012029">
    <property type="protein sequence ID" value="BAJ62536.1"/>
    <property type="molecule type" value="Genomic_DNA"/>
</dbReference>
<evidence type="ECO:0000313" key="7">
    <source>
        <dbReference type="EMBL" id="BAJ62536.1"/>
    </source>
</evidence>
<reference evidence="7 8" key="1">
    <citation type="submission" date="2010-12" db="EMBL/GenBank/DDBJ databases">
        <title>Whole genome sequence of Anaerolinea thermophila UNI-1.</title>
        <authorList>
            <person name="Narita-Yamada S."/>
            <person name="Kishi E."/>
            <person name="Watanabe Y."/>
            <person name="Takasaki K."/>
            <person name="Ankai A."/>
            <person name="Oguchi A."/>
            <person name="Fukui S."/>
            <person name="Takahashi M."/>
            <person name="Yashiro I."/>
            <person name="Hosoyama A."/>
            <person name="Sekiguchi Y."/>
            <person name="Hanada S."/>
            <person name="Fujita N."/>
        </authorList>
    </citation>
    <scope>NUCLEOTIDE SEQUENCE [LARGE SCALE GENOMIC DNA]</scope>
    <source>
        <strain evidence="8">DSM 14523 / JCM 11388 / NBRC 100420 / UNI-1</strain>
    </source>
</reference>
<dbReference type="AlphaFoldDB" id="E8N0Z1"/>
<organism evidence="7 8">
    <name type="scientific">Anaerolinea thermophila (strain DSM 14523 / JCM 11388 / NBRC 100420 / UNI-1)</name>
    <dbReference type="NCBI Taxonomy" id="926569"/>
    <lineage>
        <taxon>Bacteria</taxon>
        <taxon>Bacillati</taxon>
        <taxon>Chloroflexota</taxon>
        <taxon>Anaerolineae</taxon>
        <taxon>Anaerolineales</taxon>
        <taxon>Anaerolineaceae</taxon>
        <taxon>Anaerolinea</taxon>
    </lineage>
</organism>
<accession>E8N0Z1</accession>
<evidence type="ECO:0000256" key="2">
    <source>
        <dbReference type="ARBA" id="ARBA00022475"/>
    </source>
</evidence>
<dbReference type="Proteomes" id="UP000008922">
    <property type="component" value="Chromosome"/>
</dbReference>
<dbReference type="Pfam" id="PF10035">
    <property type="entry name" value="DUF2179"/>
    <property type="match status" value="1"/>
</dbReference>
<evidence type="ECO:0000259" key="6">
    <source>
        <dbReference type="Pfam" id="PF10035"/>
    </source>
</evidence>
<evidence type="ECO:0000313" key="8">
    <source>
        <dbReference type="Proteomes" id="UP000008922"/>
    </source>
</evidence>
<keyword evidence="5" id="KW-0472">Membrane</keyword>
<dbReference type="GO" id="GO:0005886">
    <property type="term" value="C:plasma membrane"/>
    <property type="evidence" value="ECO:0007669"/>
    <property type="project" value="UniProtKB-SubCell"/>
</dbReference>
<protein>
    <recommendedName>
        <fullName evidence="6">DUF2179 domain-containing protein</fullName>
    </recommendedName>
</protein>
<dbReference type="KEGG" id="atm:ANT_05020"/>
<keyword evidence="3" id="KW-0812">Transmembrane</keyword>
<evidence type="ECO:0000256" key="3">
    <source>
        <dbReference type="ARBA" id="ARBA00022692"/>
    </source>
</evidence>
<gene>
    <name evidence="7" type="ordered locus">ANT_05020</name>
</gene>
<dbReference type="HOGENOM" id="CLU_3246431_0_0_0"/>
<name>E8N0Z1_ANATU</name>
<feature type="domain" description="DUF2179" evidence="6">
    <location>
        <begin position="1"/>
        <end position="36"/>
    </location>
</feature>
<sequence length="42" mass="4975">MLNCSVLRRDFDHAEEVIRKADSEAFITAEEVRAVHRGFWRL</sequence>
<evidence type="ECO:0000256" key="5">
    <source>
        <dbReference type="ARBA" id="ARBA00023136"/>
    </source>
</evidence>
<keyword evidence="2" id="KW-1003">Cell membrane</keyword>
<dbReference type="RefSeq" id="WP_013558932.1">
    <property type="nucleotide sequence ID" value="NC_014960.1"/>
</dbReference>
<dbReference type="InParanoid" id="E8N0Z1"/>
<evidence type="ECO:0000256" key="1">
    <source>
        <dbReference type="ARBA" id="ARBA00004651"/>
    </source>
</evidence>
<dbReference type="InterPro" id="IPR019264">
    <property type="entry name" value="DUF2179"/>
</dbReference>
<proteinExistence type="predicted"/>